<dbReference type="PANTHER" id="PTHR43792">
    <property type="entry name" value="GNAT FAMILY, PUTATIVE (AFU_ORTHOLOGUE AFUA_3G00765)-RELATED-RELATED"/>
    <property type="match status" value="1"/>
</dbReference>
<dbReference type="EMBL" id="SJST01000004">
    <property type="protein sequence ID" value="TCD13808.1"/>
    <property type="molecule type" value="Genomic_DNA"/>
</dbReference>
<dbReference type="Pfam" id="PF13302">
    <property type="entry name" value="Acetyltransf_3"/>
    <property type="match status" value="1"/>
</dbReference>
<dbReference type="SUPFAM" id="SSF55729">
    <property type="entry name" value="Acyl-CoA N-acyltransferases (Nat)"/>
    <property type="match status" value="1"/>
</dbReference>
<gene>
    <name evidence="2" type="ORF">E0D97_11955</name>
</gene>
<dbReference type="PROSITE" id="PS51186">
    <property type="entry name" value="GNAT"/>
    <property type="match status" value="1"/>
</dbReference>
<dbReference type="Proteomes" id="UP000291301">
    <property type="component" value="Unassembled WGS sequence"/>
</dbReference>
<dbReference type="InterPro" id="IPR051531">
    <property type="entry name" value="N-acetyltransferase"/>
</dbReference>
<feature type="domain" description="N-acetyltransferase" evidence="1">
    <location>
        <begin position="29"/>
        <end position="199"/>
    </location>
</feature>
<dbReference type="InterPro" id="IPR000182">
    <property type="entry name" value="GNAT_dom"/>
</dbReference>
<comment type="caution">
    <text evidence="2">The sequence shown here is derived from an EMBL/GenBank/DDBJ whole genome shotgun (WGS) entry which is preliminary data.</text>
</comment>
<dbReference type="Gene3D" id="3.40.630.30">
    <property type="match status" value="1"/>
</dbReference>
<evidence type="ECO:0000259" key="1">
    <source>
        <dbReference type="PROSITE" id="PS51186"/>
    </source>
</evidence>
<dbReference type="AlphaFoldDB" id="A0A4R0PCA9"/>
<protein>
    <submittedName>
        <fullName evidence="2">N-acetyltransferase</fullName>
    </submittedName>
</protein>
<reference evidence="2 3" key="1">
    <citation type="journal article" date="2015" name="Antonie Van Leeuwenhoek">
        <title>Oricola cellulosilytica gen. nov., sp. nov., a cellulose-degrading bacterium of the family Phyllobacteriaceae isolated from surface seashore water, and emended descriptions of Mesorhizobium loti and Phyllobacterium myrsinacearum.</title>
        <authorList>
            <person name="Hameed A."/>
            <person name="Shahina M."/>
            <person name="Lai W.A."/>
            <person name="Lin S.Y."/>
            <person name="Young L.S."/>
            <person name="Liu Y.C."/>
            <person name="Hsu Y.H."/>
            <person name="Young C.C."/>
        </authorList>
    </citation>
    <scope>NUCLEOTIDE SEQUENCE [LARGE SCALE GENOMIC DNA]</scope>
    <source>
        <strain evidence="2 3">KCTC 52183</strain>
    </source>
</reference>
<accession>A0A4R0PCA9</accession>
<dbReference type="GO" id="GO:0016747">
    <property type="term" value="F:acyltransferase activity, transferring groups other than amino-acyl groups"/>
    <property type="evidence" value="ECO:0007669"/>
    <property type="project" value="InterPro"/>
</dbReference>
<dbReference type="RefSeq" id="WP_131569170.1">
    <property type="nucleotide sequence ID" value="NZ_JAINFK010000003.1"/>
</dbReference>
<evidence type="ECO:0000313" key="3">
    <source>
        <dbReference type="Proteomes" id="UP000291301"/>
    </source>
</evidence>
<name>A0A4R0PCA9_9HYPH</name>
<sequence length="203" mass="22714">MIQNARQNEADFRGLDLNYDSPVLLTERLVLRPPHLDDAEELAVIANDRRIAEMTSRIPHPYSLADAKAFLERCERGEHEGYMYAITLADTGRLIGVCGLEQRARSQGFEIGFWLGAGYWGNGYATEVASALVDQAFRATAAERVYAVCRTINSPSRNVIRKSGFSLAGLDEIDSVSVGRVPVERYTLNRTDWLSQKASQRRC</sequence>
<evidence type="ECO:0000313" key="2">
    <source>
        <dbReference type="EMBL" id="TCD13808.1"/>
    </source>
</evidence>
<keyword evidence="2" id="KW-0808">Transferase</keyword>
<keyword evidence="3" id="KW-1185">Reference proteome</keyword>
<organism evidence="2 3">
    <name type="scientific">Oricola cellulosilytica</name>
    <dbReference type="NCBI Taxonomy" id="1429082"/>
    <lineage>
        <taxon>Bacteria</taxon>
        <taxon>Pseudomonadati</taxon>
        <taxon>Pseudomonadota</taxon>
        <taxon>Alphaproteobacteria</taxon>
        <taxon>Hyphomicrobiales</taxon>
        <taxon>Ahrensiaceae</taxon>
        <taxon>Oricola</taxon>
    </lineage>
</organism>
<dbReference type="OrthoDB" id="9804153at2"/>
<dbReference type="InterPro" id="IPR016181">
    <property type="entry name" value="Acyl_CoA_acyltransferase"/>
</dbReference>
<proteinExistence type="predicted"/>